<sequence length="380" mass="42823">MFLVFERNITTNIVDSEIFNEDAVEEFTSNYHNDNSSIHVNFPTSSSSLDGSEIIIPYPIQDLKEDVDEARTCTTEIIQVAMEETHIVKLKNEKDAKTVLLTSLRRNTPPLFPLSAIFSKPSTSASVFKNDFRESEDQKPSSSNSSSSGNFNDFSSYSFLYQNSDGQKVKMNSSLDVSDIEEHESDKNNYLDLDTCKGGYSQIMDTLNIQTDEKMPAKGEISEQESNGDIENSWNHSVYNESSSRFPNPYEAFMSGESWSHEEYFQPQETNLPAKLRVSPPLSLHKQLQNCTQSSSSNDVTASTSLAGKHFPSTSAGKPKKIRKTIISSRTKTFACEHCQTVFAKLKERNAHLIKVHNYVRVNRRLYRNPPSATETSQSL</sequence>
<feature type="region of interest" description="Disordered" evidence="10">
    <location>
        <begin position="292"/>
        <end position="321"/>
    </location>
</feature>
<evidence type="ECO:0000256" key="1">
    <source>
        <dbReference type="ARBA" id="ARBA00004123"/>
    </source>
</evidence>
<dbReference type="STRING" id="36166.T1GRE2"/>
<dbReference type="HOGENOM" id="CLU_728778_0_0_1"/>
<evidence type="ECO:0000259" key="11">
    <source>
        <dbReference type="PROSITE" id="PS00028"/>
    </source>
</evidence>
<dbReference type="GO" id="GO:0005634">
    <property type="term" value="C:nucleus"/>
    <property type="evidence" value="ECO:0007669"/>
    <property type="project" value="UniProtKB-SubCell"/>
</dbReference>
<keyword evidence="2" id="KW-0479">Metal-binding</keyword>
<keyword evidence="4" id="KW-0863">Zinc-finger</keyword>
<dbReference type="EMBL" id="CAQQ02106060">
    <property type="status" value="NOT_ANNOTATED_CDS"/>
    <property type="molecule type" value="Genomic_DNA"/>
</dbReference>
<dbReference type="EMBL" id="CAQQ02106061">
    <property type="status" value="NOT_ANNOTATED_CDS"/>
    <property type="molecule type" value="Genomic_DNA"/>
</dbReference>
<organism evidence="12 13">
    <name type="scientific">Megaselia scalaris</name>
    <name type="common">Humpbacked fly</name>
    <name type="synonym">Phora scalaris</name>
    <dbReference type="NCBI Taxonomy" id="36166"/>
    <lineage>
        <taxon>Eukaryota</taxon>
        <taxon>Metazoa</taxon>
        <taxon>Ecdysozoa</taxon>
        <taxon>Arthropoda</taxon>
        <taxon>Hexapoda</taxon>
        <taxon>Insecta</taxon>
        <taxon>Pterygota</taxon>
        <taxon>Neoptera</taxon>
        <taxon>Endopterygota</taxon>
        <taxon>Diptera</taxon>
        <taxon>Brachycera</taxon>
        <taxon>Muscomorpha</taxon>
        <taxon>Platypezoidea</taxon>
        <taxon>Phoridae</taxon>
        <taxon>Megaseliini</taxon>
        <taxon>Megaselia</taxon>
    </lineage>
</organism>
<evidence type="ECO:0000256" key="2">
    <source>
        <dbReference type="ARBA" id="ARBA00022723"/>
    </source>
</evidence>
<comment type="subcellular location">
    <subcellularLocation>
        <location evidence="1">Nucleus</location>
    </subcellularLocation>
</comment>
<feature type="domain" description="C2H2-type" evidence="11">
    <location>
        <begin position="336"/>
        <end position="357"/>
    </location>
</feature>
<evidence type="ECO:0000256" key="10">
    <source>
        <dbReference type="SAM" id="MobiDB-lite"/>
    </source>
</evidence>
<feature type="compositionally biased region" description="Low complexity" evidence="10">
    <location>
        <begin position="292"/>
        <end position="305"/>
    </location>
</feature>
<dbReference type="PANTHER" id="PTHR24383:SF20">
    <property type="entry name" value="C2H2-TYPE DOMAIN-CONTAINING PROTEIN"/>
    <property type="match status" value="1"/>
</dbReference>
<keyword evidence="6" id="KW-0805">Transcription regulation</keyword>
<dbReference type="EnsemblMetazoa" id="MESCA006223-RA">
    <property type="protein sequence ID" value="MESCA006223-PA"/>
    <property type="gene ID" value="MESCA006223"/>
</dbReference>
<keyword evidence="5" id="KW-0862">Zinc</keyword>
<protein>
    <recommendedName>
        <fullName evidence="11">C2H2-type domain-containing protein</fullName>
    </recommendedName>
</protein>
<evidence type="ECO:0000256" key="4">
    <source>
        <dbReference type="ARBA" id="ARBA00022771"/>
    </source>
</evidence>
<dbReference type="AlphaFoldDB" id="T1GRE2"/>
<name>T1GRE2_MEGSC</name>
<dbReference type="PROSITE" id="PS00028">
    <property type="entry name" value="ZINC_FINGER_C2H2_1"/>
    <property type="match status" value="1"/>
</dbReference>
<evidence type="ECO:0000313" key="12">
    <source>
        <dbReference type="EnsemblMetazoa" id="MESCA006223-PA"/>
    </source>
</evidence>
<dbReference type="PANTHER" id="PTHR24383">
    <property type="entry name" value="ZINC FINGER PROTEIN"/>
    <property type="match status" value="1"/>
</dbReference>
<evidence type="ECO:0000256" key="8">
    <source>
        <dbReference type="ARBA" id="ARBA00023163"/>
    </source>
</evidence>
<proteinExistence type="predicted"/>
<accession>T1GRE2</accession>
<evidence type="ECO:0000256" key="6">
    <source>
        <dbReference type="ARBA" id="ARBA00023015"/>
    </source>
</evidence>
<evidence type="ECO:0000313" key="13">
    <source>
        <dbReference type="Proteomes" id="UP000015102"/>
    </source>
</evidence>
<reference evidence="12" key="2">
    <citation type="submission" date="2015-06" db="UniProtKB">
        <authorList>
            <consortium name="EnsemblMetazoa"/>
        </authorList>
    </citation>
    <scope>IDENTIFICATION</scope>
</reference>
<keyword evidence="9" id="KW-0539">Nucleus</keyword>
<reference evidence="13" key="1">
    <citation type="submission" date="2013-02" db="EMBL/GenBank/DDBJ databases">
        <authorList>
            <person name="Hughes D."/>
        </authorList>
    </citation>
    <scope>NUCLEOTIDE SEQUENCE</scope>
    <source>
        <strain>Durham</strain>
        <strain evidence="13">NC isolate 2 -- Noor lab</strain>
    </source>
</reference>
<evidence type="ECO:0000256" key="7">
    <source>
        <dbReference type="ARBA" id="ARBA00023125"/>
    </source>
</evidence>
<evidence type="ECO:0000256" key="5">
    <source>
        <dbReference type="ARBA" id="ARBA00022833"/>
    </source>
</evidence>
<keyword evidence="3" id="KW-0677">Repeat</keyword>
<keyword evidence="13" id="KW-1185">Reference proteome</keyword>
<evidence type="ECO:0000256" key="9">
    <source>
        <dbReference type="ARBA" id="ARBA00023242"/>
    </source>
</evidence>
<dbReference type="GO" id="GO:0008270">
    <property type="term" value="F:zinc ion binding"/>
    <property type="evidence" value="ECO:0007669"/>
    <property type="project" value="UniProtKB-KW"/>
</dbReference>
<evidence type="ECO:0000256" key="3">
    <source>
        <dbReference type="ARBA" id="ARBA00022737"/>
    </source>
</evidence>
<keyword evidence="8" id="KW-0804">Transcription</keyword>
<dbReference type="InterPro" id="IPR013087">
    <property type="entry name" value="Znf_C2H2_type"/>
</dbReference>
<dbReference type="GO" id="GO:0003677">
    <property type="term" value="F:DNA binding"/>
    <property type="evidence" value="ECO:0007669"/>
    <property type="project" value="UniProtKB-KW"/>
</dbReference>
<keyword evidence="7" id="KW-0238">DNA-binding</keyword>
<dbReference type="Proteomes" id="UP000015102">
    <property type="component" value="Unassembled WGS sequence"/>
</dbReference>